<dbReference type="PRINTS" id="PR00813">
    <property type="entry name" value="BCTERIALGSPG"/>
</dbReference>
<evidence type="ECO:0008006" key="9">
    <source>
        <dbReference type="Google" id="ProtNLM"/>
    </source>
</evidence>
<evidence type="ECO:0000256" key="2">
    <source>
        <dbReference type="ARBA" id="ARBA00022481"/>
    </source>
</evidence>
<organism evidence="7 8">
    <name type="scientific">Oceanisphaera arctica</name>
    <dbReference type="NCBI Taxonomy" id="641510"/>
    <lineage>
        <taxon>Bacteria</taxon>
        <taxon>Pseudomonadati</taxon>
        <taxon>Pseudomonadota</taxon>
        <taxon>Gammaproteobacteria</taxon>
        <taxon>Aeromonadales</taxon>
        <taxon>Aeromonadaceae</taxon>
        <taxon>Oceanisphaera</taxon>
    </lineage>
</organism>
<dbReference type="Proteomes" id="UP000242231">
    <property type="component" value="Unassembled WGS sequence"/>
</dbReference>
<evidence type="ECO:0000256" key="4">
    <source>
        <dbReference type="ARBA" id="ARBA00022989"/>
    </source>
</evidence>
<evidence type="ECO:0000313" key="7">
    <source>
        <dbReference type="EMBL" id="PPL16048.1"/>
    </source>
</evidence>
<comment type="subcellular location">
    <subcellularLocation>
        <location evidence="1">Membrane</location>
        <topology evidence="1">Single-pass membrane protein</topology>
    </subcellularLocation>
</comment>
<evidence type="ECO:0000256" key="1">
    <source>
        <dbReference type="ARBA" id="ARBA00004167"/>
    </source>
</evidence>
<protein>
    <recommendedName>
        <fullName evidence="9">Prepilin-type N-terminal cleavage/methylation domain-containing protein</fullName>
    </recommendedName>
</protein>
<dbReference type="PANTHER" id="PTHR30093">
    <property type="entry name" value="GENERAL SECRETION PATHWAY PROTEIN G"/>
    <property type="match status" value="1"/>
</dbReference>
<proteinExistence type="predicted"/>
<dbReference type="AlphaFoldDB" id="A0A2P5TL99"/>
<dbReference type="InterPro" id="IPR012902">
    <property type="entry name" value="N_methyl_site"/>
</dbReference>
<dbReference type="PROSITE" id="PS00409">
    <property type="entry name" value="PROKAR_NTER_METHYL"/>
    <property type="match status" value="1"/>
</dbReference>
<evidence type="ECO:0000313" key="8">
    <source>
        <dbReference type="Proteomes" id="UP000242231"/>
    </source>
</evidence>
<dbReference type="GO" id="GO:0015628">
    <property type="term" value="P:protein secretion by the type II secretion system"/>
    <property type="evidence" value="ECO:0007669"/>
    <property type="project" value="InterPro"/>
</dbReference>
<keyword evidence="2" id="KW-0488">Methylation</keyword>
<dbReference type="RefSeq" id="WP_181068228.1">
    <property type="nucleotide sequence ID" value="NZ_BMYB01000008.1"/>
</dbReference>
<dbReference type="InterPro" id="IPR045584">
    <property type="entry name" value="Pilin-like"/>
</dbReference>
<keyword evidence="3 6" id="KW-0812">Transmembrane</keyword>
<accession>A0A2P5TL99</accession>
<evidence type="ECO:0000256" key="5">
    <source>
        <dbReference type="ARBA" id="ARBA00023136"/>
    </source>
</evidence>
<dbReference type="Gene3D" id="3.30.700.10">
    <property type="entry name" value="Glycoprotein, Type 4 Pilin"/>
    <property type="match status" value="1"/>
</dbReference>
<dbReference type="SUPFAM" id="SSF54523">
    <property type="entry name" value="Pili subunits"/>
    <property type="match status" value="1"/>
</dbReference>
<dbReference type="NCBIfam" id="TIGR02532">
    <property type="entry name" value="IV_pilin_GFxxxE"/>
    <property type="match status" value="1"/>
</dbReference>
<dbReference type="EMBL" id="MPZM01000021">
    <property type="protein sequence ID" value="PPL16048.1"/>
    <property type="molecule type" value="Genomic_DNA"/>
</dbReference>
<name>A0A2P5TL99_9GAMM</name>
<dbReference type="InterPro" id="IPR000983">
    <property type="entry name" value="Bac_GSPG_pilin"/>
</dbReference>
<sequence>MNIKKKLVQGFTLIELLIVVIILSILAAIVIPQFSASTDDAKTASAQSSLSNLRSVIDLYYQQHGEYPGAKLATGCGNGSTAGTGAAHSASAAISQLTLYTDGEGVACSKSGGGYDFGPYYKKTTLPGDPFTNNNVLVVLDAATSGDLNMNATGTTAGGWKLDPLTGKILINHEDHDDL</sequence>
<keyword evidence="4 6" id="KW-1133">Transmembrane helix</keyword>
<dbReference type="GO" id="GO:0015627">
    <property type="term" value="C:type II protein secretion system complex"/>
    <property type="evidence" value="ECO:0007669"/>
    <property type="project" value="InterPro"/>
</dbReference>
<evidence type="ECO:0000256" key="6">
    <source>
        <dbReference type="SAM" id="Phobius"/>
    </source>
</evidence>
<dbReference type="GO" id="GO:0016020">
    <property type="term" value="C:membrane"/>
    <property type="evidence" value="ECO:0007669"/>
    <property type="project" value="UniProtKB-SubCell"/>
</dbReference>
<evidence type="ECO:0000256" key="3">
    <source>
        <dbReference type="ARBA" id="ARBA00022692"/>
    </source>
</evidence>
<keyword evidence="5 6" id="KW-0472">Membrane</keyword>
<reference evidence="8" key="1">
    <citation type="submission" date="2016-11" db="EMBL/GenBank/DDBJ databases">
        <authorList>
            <person name="Sisinthy S."/>
            <person name="Ara S."/>
            <person name="Gundlapally S.R."/>
        </authorList>
    </citation>
    <scope>NUCLEOTIDE SEQUENCE [LARGE SCALE GENOMIC DNA]</scope>
    <source>
        <strain evidence="8">V1-41</strain>
    </source>
</reference>
<feature type="transmembrane region" description="Helical" evidence="6">
    <location>
        <begin position="12"/>
        <end position="31"/>
    </location>
</feature>
<gene>
    <name evidence="7" type="ORF">UN63_10605</name>
</gene>
<dbReference type="PANTHER" id="PTHR30093:SF44">
    <property type="entry name" value="TYPE II SECRETION SYSTEM CORE PROTEIN G"/>
    <property type="match status" value="1"/>
</dbReference>
<keyword evidence="8" id="KW-1185">Reference proteome</keyword>
<dbReference type="Pfam" id="PF07963">
    <property type="entry name" value="N_methyl"/>
    <property type="match status" value="1"/>
</dbReference>
<comment type="caution">
    <text evidence="7">The sequence shown here is derived from an EMBL/GenBank/DDBJ whole genome shotgun (WGS) entry which is preliminary data.</text>
</comment>